<gene>
    <name evidence="1" type="ORF">BLA23254_04506</name>
</gene>
<sequence>MNAITRVLSAALVAAASASLLSDRKTVGMHLRDKIGRKIADWSVPVQSGHVVRVTSTADLSGSRKLP</sequence>
<reference evidence="1 2" key="1">
    <citation type="submission" date="2019-09" db="EMBL/GenBank/DDBJ databases">
        <authorList>
            <person name="Depoorter E."/>
        </authorList>
    </citation>
    <scope>NUCLEOTIDE SEQUENCE [LARGE SCALE GENOMIC DNA]</scope>
    <source>
        <strain evidence="1">LMG 23254</strain>
    </source>
</reference>
<organism evidence="1 2">
    <name type="scientific">Burkholderia lata (strain ATCC 17760 / DSM 23089 / LMG 22485 / NCIMB 9086 / R18194 / 383)</name>
    <dbReference type="NCBI Taxonomy" id="482957"/>
    <lineage>
        <taxon>Bacteria</taxon>
        <taxon>Pseudomonadati</taxon>
        <taxon>Pseudomonadota</taxon>
        <taxon>Betaproteobacteria</taxon>
        <taxon>Burkholderiales</taxon>
        <taxon>Burkholderiaceae</taxon>
        <taxon>Burkholderia</taxon>
        <taxon>Burkholderia cepacia complex</taxon>
    </lineage>
</organism>
<dbReference type="Proteomes" id="UP000494218">
    <property type="component" value="Unassembled WGS sequence"/>
</dbReference>
<proteinExistence type="predicted"/>
<dbReference type="AlphaFoldDB" id="A0A6P2NK50"/>
<accession>A0A6P2NK50</accession>
<name>A0A6P2NK50_BURL3</name>
<dbReference type="EMBL" id="CABVPW010000023">
    <property type="protein sequence ID" value="VWB95009.1"/>
    <property type="molecule type" value="Genomic_DNA"/>
</dbReference>
<dbReference type="RefSeq" id="WP_175033142.1">
    <property type="nucleotide sequence ID" value="NZ_CABVPW010000023.1"/>
</dbReference>
<protein>
    <submittedName>
        <fullName evidence="1">Uncharacterized protein</fullName>
    </submittedName>
</protein>
<evidence type="ECO:0000313" key="2">
    <source>
        <dbReference type="Proteomes" id="UP000494218"/>
    </source>
</evidence>
<evidence type="ECO:0000313" key="1">
    <source>
        <dbReference type="EMBL" id="VWB95009.1"/>
    </source>
</evidence>